<evidence type="ECO:0000256" key="1">
    <source>
        <dbReference type="SAM" id="SignalP"/>
    </source>
</evidence>
<proteinExistence type="predicted"/>
<dbReference type="InterPro" id="IPR029483">
    <property type="entry name" value="GH97_C"/>
</dbReference>
<protein>
    <submittedName>
        <fullName evidence="5">Glycoside hydrolase family 97 protein</fullName>
    </submittedName>
</protein>
<feature type="domain" description="Glycosyl-hydrolase 97 C-terminal oligomerisation" evidence="4">
    <location>
        <begin position="573"/>
        <end position="673"/>
    </location>
</feature>
<evidence type="ECO:0000259" key="2">
    <source>
        <dbReference type="Pfam" id="PF10566"/>
    </source>
</evidence>
<dbReference type="Gene3D" id="2.70.98.10">
    <property type="match status" value="1"/>
</dbReference>
<dbReference type="InterPro" id="IPR019563">
    <property type="entry name" value="GH97_catalytic"/>
</dbReference>
<dbReference type="PANTHER" id="PTHR35803:SF1">
    <property type="entry name" value="GLUCAN 1,4-ALPHA-GLUCOSIDASE SUSB"/>
    <property type="match status" value="1"/>
</dbReference>
<sequence>MRQRRIAYKLTLMFLVNLSVVFQAISQTLSVSSPDSAVVFTLQTTQDDLLYSVKFNNAPLIQASRLGLRFADSPDFAGRLSVSEVERNTVENTWEQPWGEARFIREHFNELLVKFDNAGINLRVRVFNDGIGFRYEGAGKGIAPISIMDDLTEFNFAQWQQAKAWWIPAQSWNRYEYQYSQTGFDKIKRVHTPVTLKLNENAYVAIHEAALIDFAAMYLEQRRPGVLKSMLVPRADGTKVKAKPDFVSSWRTIQVAKKPTGLVNSRLILNLNEPNKLGDVSWVQPGKYVGIWWGMHLGKYTWGTDGEHGATTARTKQYMDFAAEHGFDGVLVEGWNKGWDGEWFNNGDVFSFTQSYPDFDLKEVTEYGARKGVRLIGHHETSGSISNYEKQMEEAYALYAKHGVRQVKTGYVADGGQTKWEQDGKTVFQWHDSQPMVNHYLRSIQLAAKYKISINTHEPIKDTGLRRTYPNWLTREGARGQEFNAWGSPPNSPEHTAILPFTRLLAGPMDFTPGIVNLAFNGLDAENRVRTTLAKQLSLYVVLYSPVHMAADLPEHYEKQMQALEFIKAVPTDWEKSIALAGGVGEYIVMARQQRGTDLWFVGALTNESERTVTLDFSFLPNNKAFQATIYQDTKEANWRSNPYALEVIKRRVDSQTKLIQFLASSGGVAIKLEPLQ</sequence>
<dbReference type="InterPro" id="IPR052720">
    <property type="entry name" value="Glycosyl_hydrolase_97"/>
</dbReference>
<keyword evidence="1" id="KW-0732">Signal</keyword>
<dbReference type="Pfam" id="PF14508">
    <property type="entry name" value="GH97_N"/>
    <property type="match status" value="1"/>
</dbReference>
<dbReference type="GO" id="GO:0016787">
    <property type="term" value="F:hydrolase activity"/>
    <property type="evidence" value="ECO:0007669"/>
    <property type="project" value="UniProtKB-KW"/>
</dbReference>
<evidence type="ECO:0000259" key="4">
    <source>
        <dbReference type="Pfam" id="PF14509"/>
    </source>
</evidence>
<organism evidence="5 6">
    <name type="scientific">Alteromonas aquimaris</name>
    <dbReference type="NCBI Taxonomy" id="2998417"/>
    <lineage>
        <taxon>Bacteria</taxon>
        <taxon>Pseudomonadati</taxon>
        <taxon>Pseudomonadota</taxon>
        <taxon>Gammaproteobacteria</taxon>
        <taxon>Alteromonadales</taxon>
        <taxon>Alteromonadaceae</taxon>
        <taxon>Alteromonas/Salinimonas group</taxon>
        <taxon>Alteromonas</taxon>
    </lineage>
</organism>
<evidence type="ECO:0000259" key="3">
    <source>
        <dbReference type="Pfam" id="PF14508"/>
    </source>
</evidence>
<comment type="caution">
    <text evidence="5">The sequence shown here is derived from an EMBL/GenBank/DDBJ whole genome shotgun (WGS) entry which is preliminary data.</text>
</comment>
<dbReference type="InterPro" id="IPR029486">
    <property type="entry name" value="GH97_N"/>
</dbReference>
<reference evidence="5" key="1">
    <citation type="submission" date="2022-11" db="EMBL/GenBank/DDBJ databases">
        <title>Alteromonas sp. nov., isolated from sea water of the Qingdao.</title>
        <authorList>
            <person name="Wang Q."/>
        </authorList>
    </citation>
    <scope>NUCLEOTIDE SEQUENCE</scope>
    <source>
        <strain evidence="5">ASW11-7</strain>
    </source>
</reference>
<dbReference type="InterPro" id="IPR013785">
    <property type="entry name" value="Aldolase_TIM"/>
</dbReference>
<dbReference type="EMBL" id="JAPFRD010000010">
    <property type="protein sequence ID" value="MCW8108539.1"/>
    <property type="molecule type" value="Genomic_DNA"/>
</dbReference>
<dbReference type="InterPro" id="IPR014718">
    <property type="entry name" value="GH-type_carb-bd"/>
</dbReference>
<evidence type="ECO:0000313" key="5">
    <source>
        <dbReference type="EMBL" id="MCW8108539.1"/>
    </source>
</evidence>
<dbReference type="Pfam" id="PF10566">
    <property type="entry name" value="Glyco_hydro_97"/>
    <property type="match status" value="1"/>
</dbReference>
<keyword evidence="5" id="KW-0378">Hydrolase</keyword>
<accession>A0ABT3P709</accession>
<dbReference type="RefSeq" id="WP_265617266.1">
    <property type="nucleotide sequence ID" value="NZ_JAPFRD010000010.1"/>
</dbReference>
<keyword evidence="6" id="KW-1185">Reference proteome</keyword>
<feature type="chain" id="PRO_5045957274" evidence="1">
    <location>
        <begin position="25"/>
        <end position="677"/>
    </location>
</feature>
<dbReference type="InterPro" id="IPR017853">
    <property type="entry name" value="GH"/>
</dbReference>
<feature type="domain" description="Glycosyl-hydrolase 97 catalytic" evidence="2">
    <location>
        <begin position="292"/>
        <end position="478"/>
    </location>
</feature>
<feature type="domain" description="Glycosyl-hydrolase 97 N-terminal" evidence="3">
    <location>
        <begin position="31"/>
        <end position="274"/>
    </location>
</feature>
<feature type="signal peptide" evidence="1">
    <location>
        <begin position="1"/>
        <end position="24"/>
    </location>
</feature>
<evidence type="ECO:0000313" key="6">
    <source>
        <dbReference type="Proteomes" id="UP001142810"/>
    </source>
</evidence>
<name>A0ABT3P709_9ALTE</name>
<gene>
    <name evidence="5" type="ORF">OPS25_08525</name>
</gene>
<dbReference type="Gene3D" id="3.20.20.70">
    <property type="entry name" value="Aldolase class I"/>
    <property type="match status" value="1"/>
</dbReference>
<dbReference type="Proteomes" id="UP001142810">
    <property type="component" value="Unassembled WGS sequence"/>
</dbReference>
<dbReference type="SUPFAM" id="SSF51445">
    <property type="entry name" value="(Trans)glycosidases"/>
    <property type="match status" value="1"/>
</dbReference>
<dbReference type="PANTHER" id="PTHR35803">
    <property type="entry name" value="GLUCAN 1,4-ALPHA-GLUCOSIDASE SUSB-RELATED"/>
    <property type="match status" value="1"/>
</dbReference>
<dbReference type="Pfam" id="PF14509">
    <property type="entry name" value="GH97_C"/>
    <property type="match status" value="1"/>
</dbReference>